<dbReference type="InterPro" id="IPR009075">
    <property type="entry name" value="AcylCo_DH/oxidase_C"/>
</dbReference>
<feature type="domain" description="Acyl-CoA dehydrogenase/oxidase C-terminal" evidence="4">
    <location>
        <begin position="1"/>
        <end position="116"/>
    </location>
</feature>
<name>X0YHE5_9ZZZZ</name>
<dbReference type="PANTHER" id="PTHR43884:SF20">
    <property type="entry name" value="ACYL-COA DEHYDROGENASE FADE28"/>
    <property type="match status" value="1"/>
</dbReference>
<reference evidence="5" key="1">
    <citation type="journal article" date="2014" name="Front. Microbiol.">
        <title>High frequency of phylogenetically diverse reductive dehalogenase-homologous genes in deep subseafloor sedimentary metagenomes.</title>
        <authorList>
            <person name="Kawai M."/>
            <person name="Futagami T."/>
            <person name="Toyoda A."/>
            <person name="Takaki Y."/>
            <person name="Nishi S."/>
            <person name="Hori S."/>
            <person name="Arai W."/>
            <person name="Tsubouchi T."/>
            <person name="Morono Y."/>
            <person name="Uchiyama I."/>
            <person name="Ito T."/>
            <person name="Fujiyama A."/>
            <person name="Inagaki F."/>
            <person name="Takami H."/>
        </authorList>
    </citation>
    <scope>NUCLEOTIDE SEQUENCE</scope>
    <source>
        <strain evidence="5">Expedition CK06-06</strain>
    </source>
</reference>
<protein>
    <recommendedName>
        <fullName evidence="4">Acyl-CoA dehydrogenase/oxidase C-terminal domain-containing protein</fullName>
    </recommendedName>
</protein>
<dbReference type="Pfam" id="PF00441">
    <property type="entry name" value="Acyl-CoA_dh_1"/>
    <property type="match status" value="1"/>
</dbReference>
<gene>
    <name evidence="5" type="ORF">S01H1_83610</name>
</gene>
<evidence type="ECO:0000313" key="5">
    <source>
        <dbReference type="EMBL" id="GAG46612.1"/>
    </source>
</evidence>
<sequence>VAYAKERVQYSRPIGSFQAIQHMLADMYLRVETSKNILYQAAWMVSEGLPVAEKLAIAKGWCNEAYKKVTEDGVEVHGAIGTTRDHDMGLYYRRSKAADPTFGDTESQRELVAQQLGL</sequence>
<evidence type="ECO:0000256" key="2">
    <source>
        <dbReference type="ARBA" id="ARBA00022827"/>
    </source>
</evidence>
<dbReference type="Gene3D" id="1.20.140.10">
    <property type="entry name" value="Butyryl-CoA Dehydrogenase, subunit A, domain 3"/>
    <property type="match status" value="1"/>
</dbReference>
<dbReference type="EMBL" id="BARS01056877">
    <property type="protein sequence ID" value="GAG46612.1"/>
    <property type="molecule type" value="Genomic_DNA"/>
</dbReference>
<dbReference type="GO" id="GO:0003995">
    <property type="term" value="F:acyl-CoA dehydrogenase activity"/>
    <property type="evidence" value="ECO:0007669"/>
    <property type="project" value="TreeGrafter"/>
</dbReference>
<comment type="caution">
    <text evidence="5">The sequence shown here is derived from an EMBL/GenBank/DDBJ whole genome shotgun (WGS) entry which is preliminary data.</text>
</comment>
<dbReference type="InterPro" id="IPR036250">
    <property type="entry name" value="AcylCo_DH-like_C"/>
</dbReference>
<evidence type="ECO:0000256" key="3">
    <source>
        <dbReference type="ARBA" id="ARBA00023002"/>
    </source>
</evidence>
<evidence type="ECO:0000259" key="4">
    <source>
        <dbReference type="Pfam" id="PF00441"/>
    </source>
</evidence>
<proteinExistence type="predicted"/>
<keyword evidence="2" id="KW-0274">FAD</keyword>
<dbReference type="SUPFAM" id="SSF47203">
    <property type="entry name" value="Acyl-CoA dehydrogenase C-terminal domain-like"/>
    <property type="match status" value="1"/>
</dbReference>
<keyword evidence="3" id="KW-0560">Oxidoreductase</keyword>
<evidence type="ECO:0000256" key="1">
    <source>
        <dbReference type="ARBA" id="ARBA00022630"/>
    </source>
</evidence>
<keyword evidence="1" id="KW-0285">Flavoprotein</keyword>
<organism evidence="5">
    <name type="scientific">marine sediment metagenome</name>
    <dbReference type="NCBI Taxonomy" id="412755"/>
    <lineage>
        <taxon>unclassified sequences</taxon>
        <taxon>metagenomes</taxon>
        <taxon>ecological metagenomes</taxon>
    </lineage>
</organism>
<dbReference type="PANTHER" id="PTHR43884">
    <property type="entry name" value="ACYL-COA DEHYDROGENASE"/>
    <property type="match status" value="1"/>
</dbReference>
<dbReference type="AlphaFoldDB" id="X0YHE5"/>
<feature type="non-terminal residue" evidence="5">
    <location>
        <position position="1"/>
    </location>
</feature>
<accession>X0YHE5</accession>